<organism evidence="2 3">
    <name type="scientific">Pleurodeles waltl</name>
    <name type="common">Iberian ribbed newt</name>
    <dbReference type="NCBI Taxonomy" id="8319"/>
    <lineage>
        <taxon>Eukaryota</taxon>
        <taxon>Metazoa</taxon>
        <taxon>Chordata</taxon>
        <taxon>Craniata</taxon>
        <taxon>Vertebrata</taxon>
        <taxon>Euteleostomi</taxon>
        <taxon>Amphibia</taxon>
        <taxon>Batrachia</taxon>
        <taxon>Caudata</taxon>
        <taxon>Salamandroidea</taxon>
        <taxon>Salamandridae</taxon>
        <taxon>Pleurodelinae</taxon>
        <taxon>Pleurodeles</taxon>
    </lineage>
</organism>
<evidence type="ECO:0000313" key="2">
    <source>
        <dbReference type="EMBL" id="KAJ1210208.1"/>
    </source>
</evidence>
<feature type="compositionally biased region" description="Polar residues" evidence="1">
    <location>
        <begin position="36"/>
        <end position="58"/>
    </location>
</feature>
<keyword evidence="3" id="KW-1185">Reference proteome</keyword>
<feature type="region of interest" description="Disordered" evidence="1">
    <location>
        <begin position="74"/>
        <end position="102"/>
    </location>
</feature>
<evidence type="ECO:0000313" key="3">
    <source>
        <dbReference type="Proteomes" id="UP001066276"/>
    </source>
</evidence>
<accession>A0AAV7W9Y0</accession>
<dbReference type="EMBL" id="JANPWB010000002">
    <property type="protein sequence ID" value="KAJ1210208.1"/>
    <property type="molecule type" value="Genomic_DNA"/>
</dbReference>
<feature type="region of interest" description="Disordered" evidence="1">
    <location>
        <begin position="32"/>
        <end position="62"/>
    </location>
</feature>
<name>A0AAV7W9Y0_PLEWA</name>
<gene>
    <name evidence="2" type="ORF">NDU88_005576</name>
</gene>
<feature type="compositionally biased region" description="Polar residues" evidence="1">
    <location>
        <begin position="87"/>
        <end position="102"/>
    </location>
</feature>
<proteinExistence type="predicted"/>
<reference evidence="2" key="1">
    <citation type="journal article" date="2022" name="bioRxiv">
        <title>Sequencing and chromosome-scale assembly of the giantPleurodeles waltlgenome.</title>
        <authorList>
            <person name="Brown T."/>
            <person name="Elewa A."/>
            <person name="Iarovenko S."/>
            <person name="Subramanian E."/>
            <person name="Araus A.J."/>
            <person name="Petzold A."/>
            <person name="Susuki M."/>
            <person name="Suzuki K.-i.T."/>
            <person name="Hayashi T."/>
            <person name="Toyoda A."/>
            <person name="Oliveira C."/>
            <person name="Osipova E."/>
            <person name="Leigh N.D."/>
            <person name="Simon A."/>
            <person name="Yun M.H."/>
        </authorList>
    </citation>
    <scope>NUCLEOTIDE SEQUENCE</scope>
    <source>
        <strain evidence="2">20211129_DDA</strain>
        <tissue evidence="2">Liver</tissue>
    </source>
</reference>
<comment type="caution">
    <text evidence="2">The sequence shown here is derived from an EMBL/GenBank/DDBJ whole genome shotgun (WGS) entry which is preliminary data.</text>
</comment>
<evidence type="ECO:0000256" key="1">
    <source>
        <dbReference type="SAM" id="MobiDB-lite"/>
    </source>
</evidence>
<dbReference type="Proteomes" id="UP001066276">
    <property type="component" value="Chromosome 1_2"/>
</dbReference>
<sequence>MATIERPTPKWRWNTSRISAQAESGMGILKHAGRQNGAQGVTRNKAEQGQSIDATNQRGEIPSCQRLKQGVRGEMPAVGGEGRPGKCNTQSSLAGSQEATDT</sequence>
<protein>
    <submittedName>
        <fullName evidence="2">Uncharacterized protein</fullName>
    </submittedName>
</protein>
<dbReference type="AlphaFoldDB" id="A0AAV7W9Y0"/>